<dbReference type="Proteomes" id="UP000824890">
    <property type="component" value="Unassembled WGS sequence"/>
</dbReference>
<evidence type="ECO:0000313" key="2">
    <source>
        <dbReference type="EMBL" id="KAH0922704.1"/>
    </source>
</evidence>
<dbReference type="Gene3D" id="3.60.10.10">
    <property type="entry name" value="Endonuclease/exonuclease/phosphatase"/>
    <property type="match status" value="1"/>
</dbReference>
<dbReference type="SUPFAM" id="SSF56219">
    <property type="entry name" value="DNase I-like"/>
    <property type="match status" value="1"/>
</dbReference>
<evidence type="ECO:0008006" key="4">
    <source>
        <dbReference type="Google" id="ProtNLM"/>
    </source>
</evidence>
<evidence type="ECO:0000256" key="1">
    <source>
        <dbReference type="SAM" id="MobiDB-lite"/>
    </source>
</evidence>
<feature type="region of interest" description="Disordered" evidence="1">
    <location>
        <begin position="81"/>
        <end position="127"/>
    </location>
</feature>
<protein>
    <recommendedName>
        <fullName evidence="4">Endonuclease/exonuclease/phosphatase domain-containing protein</fullName>
    </recommendedName>
</protein>
<dbReference type="EMBL" id="JAGKQM010000006">
    <property type="protein sequence ID" value="KAH0922704.1"/>
    <property type="molecule type" value="Genomic_DNA"/>
</dbReference>
<keyword evidence="3" id="KW-1185">Reference proteome</keyword>
<reference evidence="2 3" key="1">
    <citation type="submission" date="2021-05" db="EMBL/GenBank/DDBJ databases">
        <title>Genome Assembly of Synthetic Allotetraploid Brassica napus Reveals Homoeologous Exchanges between Subgenomes.</title>
        <authorList>
            <person name="Davis J.T."/>
        </authorList>
    </citation>
    <scope>NUCLEOTIDE SEQUENCE [LARGE SCALE GENOMIC DNA]</scope>
    <source>
        <strain evidence="3">cv. Da-Ae</strain>
        <tissue evidence="2">Seedling</tissue>
    </source>
</reference>
<gene>
    <name evidence="2" type="ORF">HID58_022722</name>
</gene>
<sequence length="300" mass="33841">MQPGIQKGGNVVSDLLRELTALPTGTHSQGEKHIYQLEGAGFEDTRNLMPRLQITEPVTERFFDSEEENWKLVSGKAHSPHAASIHDVDEEEEHLEDSSNGVEGMEEGELVEDKSNPSKQVTGKGRRAVGALPQKSAKKTIIITCAIQVPGTVEKFICSAIYAYNTATDRIPLWRDLRATQVAYAHLHLPWILLGDFNVTLATNEHSLKEAWEASPMFYHSRSALSCFHKKLKALKFHLRALNKANYDDLQNRTKHVYDELCECQNKVLLDPCPETFVREAEAAASDSYSLKMHLERRFQ</sequence>
<evidence type="ECO:0000313" key="3">
    <source>
        <dbReference type="Proteomes" id="UP000824890"/>
    </source>
</evidence>
<comment type="caution">
    <text evidence="2">The sequence shown here is derived from an EMBL/GenBank/DDBJ whole genome shotgun (WGS) entry which is preliminary data.</text>
</comment>
<accession>A0ABQ8D025</accession>
<organism evidence="2 3">
    <name type="scientific">Brassica napus</name>
    <name type="common">Rape</name>
    <dbReference type="NCBI Taxonomy" id="3708"/>
    <lineage>
        <taxon>Eukaryota</taxon>
        <taxon>Viridiplantae</taxon>
        <taxon>Streptophyta</taxon>
        <taxon>Embryophyta</taxon>
        <taxon>Tracheophyta</taxon>
        <taxon>Spermatophyta</taxon>
        <taxon>Magnoliopsida</taxon>
        <taxon>eudicotyledons</taxon>
        <taxon>Gunneridae</taxon>
        <taxon>Pentapetalae</taxon>
        <taxon>rosids</taxon>
        <taxon>malvids</taxon>
        <taxon>Brassicales</taxon>
        <taxon>Brassicaceae</taxon>
        <taxon>Brassiceae</taxon>
        <taxon>Brassica</taxon>
    </lineage>
</organism>
<name>A0ABQ8D025_BRANA</name>
<proteinExistence type="predicted"/>
<dbReference type="InterPro" id="IPR036691">
    <property type="entry name" value="Endo/exonu/phosph_ase_sf"/>
</dbReference>